<evidence type="ECO:0000313" key="2">
    <source>
        <dbReference type="Proteomes" id="UP001652628"/>
    </source>
</evidence>
<proteinExistence type="predicted"/>
<sequence>MKAVLSNNVDVRALTETLLIKVKDIDETTDKADILCAVQSQFDVELPESAVAISALDEITEDARENRPAVISGDFNAWATEWDSPRTTARGKVLLESFAALDLVLLNSGTKPTFSRAGTSSIIDLTFVNAGLASGSSWEVSDTYTGSDHAAIICTINSRNGPPRVPKTVPRYKIETLDVEMVQMLFEDLSTSGSAEERANHIAEHKQEGIARTSLTVNRASIKLTSAEELLQVLKTILDDKAPGPDGIPNKVLKIAIRANTKEYVDMYNACLTEGALVETNGLSKMQYGFRKGLSTIDAVGKLCEIADKAIEGKRWLYGTKQYCKAATLDVKNAFNSASWHHTLNALSDLNVPVYIQRVIASYFEGRLLLYETDSGQSTHRVTGGVPQGSVLGPLLWNAMYDGILRITMPEGARLIGFADDVAIVVTAKKLPDAESICNEAGKRARAWLDSKGLALAAHKTEAHKARSAAGHPAWSTWDTPPGHQLVDGRPWTTSMSILGFYPQQVLAARQGPVVEQQDTAGKDPSFLQYHRTPQAGKWWVGDRGHNALALA</sequence>
<dbReference type="RefSeq" id="XP_070851500.1">
    <property type="nucleotide sequence ID" value="XM_070995399.1"/>
</dbReference>
<reference evidence="3" key="1">
    <citation type="submission" date="2025-08" db="UniProtKB">
        <authorList>
            <consortium name="RefSeq"/>
        </authorList>
    </citation>
    <scope>IDENTIFICATION</scope>
</reference>
<gene>
    <name evidence="3" type="primary">LOC139352768</name>
</gene>
<dbReference type="SUPFAM" id="SSF56219">
    <property type="entry name" value="DNase I-like"/>
    <property type="match status" value="1"/>
</dbReference>
<dbReference type="InterPro" id="IPR000477">
    <property type="entry name" value="RT_dom"/>
</dbReference>
<dbReference type="PANTHER" id="PTHR19446">
    <property type="entry name" value="REVERSE TRANSCRIPTASES"/>
    <property type="match status" value="1"/>
</dbReference>
<dbReference type="InterPro" id="IPR005135">
    <property type="entry name" value="Endo/exonuclease/phosphatase"/>
</dbReference>
<feature type="domain" description="Reverse transcriptase" evidence="1">
    <location>
        <begin position="237"/>
        <end position="474"/>
    </location>
</feature>
<evidence type="ECO:0000259" key="1">
    <source>
        <dbReference type="PROSITE" id="PS50878"/>
    </source>
</evidence>
<dbReference type="Gene3D" id="3.60.10.10">
    <property type="entry name" value="Endonuclease/exonuclease/phosphatase"/>
    <property type="match status" value="1"/>
</dbReference>
<accession>A0ABM4TNF8</accession>
<evidence type="ECO:0000313" key="3">
    <source>
        <dbReference type="RefSeq" id="XP_070851500.1"/>
    </source>
</evidence>
<dbReference type="GeneID" id="139352768"/>
<dbReference type="Pfam" id="PF00078">
    <property type="entry name" value="RVT_1"/>
    <property type="match status" value="1"/>
</dbReference>
<dbReference type="Proteomes" id="UP001652628">
    <property type="component" value="Chromosome 3"/>
</dbReference>
<keyword evidence="2" id="KW-1185">Reference proteome</keyword>
<dbReference type="Pfam" id="PF14529">
    <property type="entry name" value="Exo_endo_phos_2"/>
    <property type="match status" value="1"/>
</dbReference>
<dbReference type="SUPFAM" id="SSF56672">
    <property type="entry name" value="DNA/RNA polymerases"/>
    <property type="match status" value="1"/>
</dbReference>
<protein>
    <recommendedName>
        <fullName evidence="1">Reverse transcriptase domain-containing protein</fullName>
    </recommendedName>
</protein>
<organism evidence="2 3">
    <name type="scientific">Drosophila suzukii</name>
    <name type="common">Spotted-wing drosophila fruit fly</name>
    <dbReference type="NCBI Taxonomy" id="28584"/>
    <lineage>
        <taxon>Eukaryota</taxon>
        <taxon>Metazoa</taxon>
        <taxon>Ecdysozoa</taxon>
        <taxon>Arthropoda</taxon>
        <taxon>Hexapoda</taxon>
        <taxon>Insecta</taxon>
        <taxon>Pterygota</taxon>
        <taxon>Neoptera</taxon>
        <taxon>Endopterygota</taxon>
        <taxon>Diptera</taxon>
        <taxon>Brachycera</taxon>
        <taxon>Muscomorpha</taxon>
        <taxon>Ephydroidea</taxon>
        <taxon>Drosophilidae</taxon>
        <taxon>Drosophila</taxon>
        <taxon>Sophophora</taxon>
    </lineage>
</organism>
<dbReference type="InterPro" id="IPR043502">
    <property type="entry name" value="DNA/RNA_pol_sf"/>
</dbReference>
<dbReference type="PROSITE" id="PS50878">
    <property type="entry name" value="RT_POL"/>
    <property type="match status" value="1"/>
</dbReference>
<dbReference type="InterPro" id="IPR036691">
    <property type="entry name" value="Endo/exonu/phosph_ase_sf"/>
</dbReference>
<name>A0ABM4TNF8_DROSZ</name>